<reference evidence="2" key="1">
    <citation type="journal article" date="2008" name="Nature">
        <title>The amphioxus genome and the evolution of the chordate karyotype.</title>
        <authorList>
            <consortium name="US DOE Joint Genome Institute (JGI-PGF)"/>
            <person name="Putnam N.H."/>
            <person name="Butts T."/>
            <person name="Ferrier D.E.K."/>
            <person name="Furlong R.F."/>
            <person name="Hellsten U."/>
            <person name="Kawashima T."/>
            <person name="Robinson-Rechavi M."/>
            <person name="Shoguchi E."/>
            <person name="Terry A."/>
            <person name="Yu J.-K."/>
            <person name="Benito-Gutierrez E.L."/>
            <person name="Dubchak I."/>
            <person name="Garcia-Fernandez J."/>
            <person name="Gibson-Brown J.J."/>
            <person name="Grigoriev I.V."/>
            <person name="Horton A.C."/>
            <person name="de Jong P.J."/>
            <person name="Jurka J."/>
            <person name="Kapitonov V.V."/>
            <person name="Kohara Y."/>
            <person name="Kuroki Y."/>
            <person name="Lindquist E."/>
            <person name="Lucas S."/>
            <person name="Osoegawa K."/>
            <person name="Pennacchio L.A."/>
            <person name="Salamov A.A."/>
            <person name="Satou Y."/>
            <person name="Sauka-Spengler T."/>
            <person name="Schmutz J."/>
            <person name="Shin-I T."/>
            <person name="Toyoda A."/>
            <person name="Bronner-Fraser M."/>
            <person name="Fujiyama A."/>
            <person name="Holland L.Z."/>
            <person name="Holland P.W.H."/>
            <person name="Satoh N."/>
            <person name="Rokhsar D.S."/>
        </authorList>
    </citation>
    <scope>NUCLEOTIDE SEQUENCE [LARGE SCALE GENOMIC DNA]</scope>
    <source>
        <strain evidence="2">S238N-H82</strain>
        <tissue evidence="2">Testes</tissue>
    </source>
</reference>
<sequence>MCCCLYRTNSPHGPPASIFHSGFVRETLSFVQKTSHQTHKLIVLRLSTEVNLLGLRYDLVAAPFDLGYPYNSGAWSVGQPGGDVGALGQYKLLAERPNLPAMALKLVGIFILSAFAVFLTEARSMGGFGSGPSGLGGPGAGFSLSDLLQNEDVASSFLGGVASTDPEQLELPFLTAEQADPEQLELFSANQDWLHRAAGPKIFDGKK</sequence>
<keyword evidence="1" id="KW-0472">Membrane</keyword>
<dbReference type="EMBL" id="GG666545">
    <property type="protein sequence ID" value="EEN57279.1"/>
    <property type="molecule type" value="Genomic_DNA"/>
</dbReference>
<gene>
    <name evidence="2" type="ORF">BRAFLDRAFT_127514</name>
</gene>
<protein>
    <submittedName>
        <fullName evidence="2">Uncharacterized protein</fullName>
    </submittedName>
</protein>
<evidence type="ECO:0000313" key="2">
    <source>
        <dbReference type="EMBL" id="EEN57279.1"/>
    </source>
</evidence>
<feature type="transmembrane region" description="Helical" evidence="1">
    <location>
        <begin position="99"/>
        <end position="119"/>
    </location>
</feature>
<evidence type="ECO:0000256" key="1">
    <source>
        <dbReference type="SAM" id="Phobius"/>
    </source>
</evidence>
<organism>
    <name type="scientific">Branchiostoma floridae</name>
    <name type="common">Florida lancelet</name>
    <name type="synonym">Amphioxus</name>
    <dbReference type="NCBI Taxonomy" id="7739"/>
    <lineage>
        <taxon>Eukaryota</taxon>
        <taxon>Metazoa</taxon>
        <taxon>Chordata</taxon>
        <taxon>Cephalochordata</taxon>
        <taxon>Leptocardii</taxon>
        <taxon>Amphioxiformes</taxon>
        <taxon>Branchiostomatidae</taxon>
        <taxon>Branchiostoma</taxon>
    </lineage>
</organism>
<keyword evidence="1" id="KW-1133">Transmembrane helix</keyword>
<accession>C3YR37</accession>
<dbReference type="AlphaFoldDB" id="C3YR37"/>
<proteinExistence type="predicted"/>
<keyword evidence="1" id="KW-0812">Transmembrane</keyword>
<name>C3YR37_BRAFL</name>
<dbReference type="InParanoid" id="C3YR37"/>